<dbReference type="OrthoDB" id="9805629at2"/>
<protein>
    <recommendedName>
        <fullName evidence="2">site-specific DNA-methyltransferase (adenine-specific)</fullName>
        <ecNumber evidence="2">2.1.1.72</ecNumber>
    </recommendedName>
</protein>
<comment type="similarity">
    <text evidence="1">Belongs to the N(4)/N(6)-methyltransferase family.</text>
</comment>
<dbReference type="GO" id="GO:1904047">
    <property type="term" value="F:S-adenosyl-L-methionine binding"/>
    <property type="evidence" value="ECO:0007669"/>
    <property type="project" value="TreeGrafter"/>
</dbReference>
<dbReference type="PRINTS" id="PR00505">
    <property type="entry name" value="D12N6MTFRASE"/>
</dbReference>
<dbReference type="PIRSF" id="PIRSF000398">
    <property type="entry name" value="M_m6A_EcoRV"/>
    <property type="match status" value="1"/>
</dbReference>
<dbReference type="GO" id="GO:0006298">
    <property type="term" value="P:mismatch repair"/>
    <property type="evidence" value="ECO:0007669"/>
    <property type="project" value="TreeGrafter"/>
</dbReference>
<comment type="catalytic activity">
    <reaction evidence="6">
        <text>a 2'-deoxyadenosine in DNA + S-adenosyl-L-methionine = an N(6)-methyl-2'-deoxyadenosine in DNA + S-adenosyl-L-homocysteine + H(+)</text>
        <dbReference type="Rhea" id="RHEA:15197"/>
        <dbReference type="Rhea" id="RHEA-COMP:12418"/>
        <dbReference type="Rhea" id="RHEA-COMP:12419"/>
        <dbReference type="ChEBI" id="CHEBI:15378"/>
        <dbReference type="ChEBI" id="CHEBI:57856"/>
        <dbReference type="ChEBI" id="CHEBI:59789"/>
        <dbReference type="ChEBI" id="CHEBI:90615"/>
        <dbReference type="ChEBI" id="CHEBI:90616"/>
        <dbReference type="EC" id="2.1.1.72"/>
    </reaction>
</comment>
<dbReference type="InterPro" id="IPR023095">
    <property type="entry name" value="Ade_MeTrfase_dom_2"/>
</dbReference>
<evidence type="ECO:0000256" key="5">
    <source>
        <dbReference type="ARBA" id="ARBA00022691"/>
    </source>
</evidence>
<dbReference type="EMBL" id="MDEO01000036">
    <property type="protein sequence ID" value="OCX13122.1"/>
    <property type="molecule type" value="Genomic_DNA"/>
</dbReference>
<dbReference type="SUPFAM" id="SSF53335">
    <property type="entry name" value="S-adenosyl-L-methionine-dependent methyltransferases"/>
    <property type="match status" value="1"/>
</dbReference>
<evidence type="ECO:0000313" key="7">
    <source>
        <dbReference type="EMBL" id="OCX13122.1"/>
    </source>
</evidence>
<evidence type="ECO:0000256" key="2">
    <source>
        <dbReference type="ARBA" id="ARBA00011900"/>
    </source>
</evidence>
<dbReference type="Proteomes" id="UP000094412">
    <property type="component" value="Unassembled WGS sequence"/>
</dbReference>
<keyword evidence="5" id="KW-0949">S-adenosyl-L-methionine</keyword>
<dbReference type="GO" id="GO:0043565">
    <property type="term" value="F:sequence-specific DNA binding"/>
    <property type="evidence" value="ECO:0007669"/>
    <property type="project" value="TreeGrafter"/>
</dbReference>
<dbReference type="RefSeq" id="WP_024923254.1">
    <property type="nucleotide sequence ID" value="NZ_MDEO01000036.1"/>
</dbReference>
<dbReference type="AlphaFoldDB" id="A0A1C2DEC9"/>
<sequence length="268" mass="30381">MGIHDEFAAVTPVHPPAPYIGGKRKLAARLVQQIGAVPHRTYAEVFVGMGGVFFRRQKQPRAEVINDRNGEVANLFRILQRHYPQFMDTLRWQLTGRREFERLQASNAASLTDLERAGRFLYLQKTAFGGKVAGQSFGVDPSSSASFNLTRLEPLLAEVHERLAGVTIECLDWLPFIDRYDRAETLFYLDPPYFGSERDYGATLFGREQFEVMAERLSRLKGRFILSINDVPAIRKIFAAFDQDEVQLNYTVGGGKGRPARELIITPR</sequence>
<keyword evidence="8" id="KW-1185">Reference proteome</keyword>
<evidence type="ECO:0000256" key="1">
    <source>
        <dbReference type="ARBA" id="ARBA00006594"/>
    </source>
</evidence>
<dbReference type="EC" id="2.1.1.72" evidence="2"/>
<evidence type="ECO:0000256" key="3">
    <source>
        <dbReference type="ARBA" id="ARBA00022603"/>
    </source>
</evidence>
<organism evidence="7 8">
    <name type="scientific">Mesorhizobium hungaricum</name>
    <dbReference type="NCBI Taxonomy" id="1566387"/>
    <lineage>
        <taxon>Bacteria</taxon>
        <taxon>Pseudomonadati</taxon>
        <taxon>Pseudomonadota</taxon>
        <taxon>Alphaproteobacteria</taxon>
        <taxon>Hyphomicrobiales</taxon>
        <taxon>Phyllobacteriaceae</taxon>
        <taxon>Mesorhizobium</taxon>
    </lineage>
</organism>
<evidence type="ECO:0000256" key="6">
    <source>
        <dbReference type="ARBA" id="ARBA00047942"/>
    </source>
</evidence>
<dbReference type="Gene3D" id="3.40.50.150">
    <property type="entry name" value="Vaccinia Virus protein VP39"/>
    <property type="match status" value="1"/>
</dbReference>
<keyword evidence="4 7" id="KW-0808">Transferase</keyword>
<dbReference type="Gene3D" id="1.10.1020.10">
    <property type="entry name" value="Adenine-specific Methyltransferase, Domain 2"/>
    <property type="match status" value="1"/>
</dbReference>
<dbReference type="REBASE" id="171972">
    <property type="entry name" value="M.Mhu1009ORF26700P"/>
</dbReference>
<dbReference type="GO" id="GO:0009307">
    <property type="term" value="P:DNA restriction-modification system"/>
    <property type="evidence" value="ECO:0007669"/>
    <property type="project" value="InterPro"/>
</dbReference>
<dbReference type="Pfam" id="PF02086">
    <property type="entry name" value="MethyltransfD12"/>
    <property type="match status" value="1"/>
</dbReference>
<dbReference type="PANTHER" id="PTHR30481:SF4">
    <property type="entry name" value="SITE-SPECIFIC DNA-METHYLTRANSFERASE (ADENINE-SPECIFIC)"/>
    <property type="match status" value="1"/>
</dbReference>
<comment type="caution">
    <text evidence="7">The sequence shown here is derived from an EMBL/GenBank/DDBJ whole genome shotgun (WGS) entry which is preliminary data.</text>
</comment>
<keyword evidence="3 7" id="KW-0489">Methyltransferase</keyword>
<dbReference type="STRING" id="1566387.QV13_26700"/>
<accession>A0A1C2DEC9</accession>
<evidence type="ECO:0000256" key="4">
    <source>
        <dbReference type="ARBA" id="ARBA00022679"/>
    </source>
</evidence>
<name>A0A1C2DEC9_9HYPH</name>
<dbReference type="InterPro" id="IPR012327">
    <property type="entry name" value="MeTrfase_D12"/>
</dbReference>
<gene>
    <name evidence="7" type="ORF">QV13_26700</name>
</gene>
<dbReference type="GO" id="GO:0009007">
    <property type="term" value="F:site-specific DNA-methyltransferase (adenine-specific) activity"/>
    <property type="evidence" value="ECO:0007669"/>
    <property type="project" value="UniProtKB-EC"/>
</dbReference>
<proteinExistence type="inferred from homology"/>
<dbReference type="InterPro" id="IPR029063">
    <property type="entry name" value="SAM-dependent_MTases_sf"/>
</dbReference>
<evidence type="ECO:0000313" key="8">
    <source>
        <dbReference type="Proteomes" id="UP000094412"/>
    </source>
</evidence>
<dbReference type="PANTHER" id="PTHR30481">
    <property type="entry name" value="DNA ADENINE METHYLASE"/>
    <property type="match status" value="1"/>
</dbReference>
<dbReference type="GO" id="GO:0032259">
    <property type="term" value="P:methylation"/>
    <property type="evidence" value="ECO:0007669"/>
    <property type="project" value="UniProtKB-KW"/>
</dbReference>
<reference evidence="7 8" key="1">
    <citation type="submission" date="2016-08" db="EMBL/GenBank/DDBJ databases">
        <title>Whole genome sequence of Mesorhizobium sp. strain UASWS1009 isolated from industrial sewage.</title>
        <authorList>
            <person name="Crovadore J."/>
            <person name="Calmin G."/>
            <person name="Chablais R."/>
            <person name="Cochard B."/>
            <person name="Lefort F."/>
        </authorList>
    </citation>
    <scope>NUCLEOTIDE SEQUENCE [LARGE SCALE GENOMIC DNA]</scope>
    <source>
        <strain evidence="7 8">UASWS1009</strain>
    </source>
</reference>
<dbReference type="InterPro" id="IPR012263">
    <property type="entry name" value="M_m6A_EcoRV"/>
</dbReference>